<evidence type="ECO:0000313" key="1">
    <source>
        <dbReference type="EMBL" id="JAS89437.1"/>
    </source>
</evidence>
<dbReference type="AlphaFoldDB" id="A0A1B6IRB7"/>
<sequence length="354" mass="41068">MNIYFHWFTFCLFFKTYVMCISIHNFRPINMSELTQLVGPQAEKILRKVIPRVPVGKPIKSEEASEEQPLPLPSVFRDEKKNVFFDLWVIRGRENRLMGDNKGQLCVSIQSSPEVKDSLNLELWRFISNVLQVRRDDIEIILSNTNDMARRVVVMGRAITESECQQRLHANMRSFSLEVQEEAGAEESAKLDTLFFHAEIKSKQPTGPAPDESVERDLEWKPNYIKNPTMLDRVLRDLMPNKEIVIRGRLLKKDSPNFIARPLLENYQGHRSLKVKRKVLEGVHNHDEEKKKNFPAGPRMTCPGRILGLSVIDTLSQDGDRVISRRVFAPLFRNETHDFVDELDYTEVKFKSSM</sequence>
<accession>A0A1B6IRB7</accession>
<name>A0A1B6IRB7_9HEMI</name>
<organism evidence="1">
    <name type="scientific">Homalodisca liturata</name>
    <dbReference type="NCBI Taxonomy" id="320908"/>
    <lineage>
        <taxon>Eukaryota</taxon>
        <taxon>Metazoa</taxon>
        <taxon>Ecdysozoa</taxon>
        <taxon>Arthropoda</taxon>
        <taxon>Hexapoda</taxon>
        <taxon>Insecta</taxon>
        <taxon>Pterygota</taxon>
        <taxon>Neoptera</taxon>
        <taxon>Paraneoptera</taxon>
        <taxon>Hemiptera</taxon>
        <taxon>Auchenorrhyncha</taxon>
        <taxon>Membracoidea</taxon>
        <taxon>Cicadellidae</taxon>
        <taxon>Cicadellinae</taxon>
        <taxon>Proconiini</taxon>
        <taxon>Homalodisca</taxon>
    </lineage>
</organism>
<reference evidence="1" key="1">
    <citation type="submission" date="2015-11" db="EMBL/GenBank/DDBJ databases">
        <title>De novo transcriptome assembly of four potential Pierce s Disease insect vectors from Arizona vineyards.</title>
        <authorList>
            <person name="Tassone E.E."/>
        </authorList>
    </citation>
    <scope>NUCLEOTIDE SEQUENCE</scope>
</reference>
<proteinExistence type="predicted"/>
<gene>
    <name evidence="1" type="ORF">g.8389</name>
</gene>
<protein>
    <submittedName>
        <fullName evidence="1">Uncharacterized protein</fullName>
    </submittedName>
</protein>
<dbReference type="EMBL" id="GECU01018269">
    <property type="protein sequence ID" value="JAS89437.1"/>
    <property type="molecule type" value="Transcribed_RNA"/>
</dbReference>